<dbReference type="PANTHER" id="PTHR22916">
    <property type="entry name" value="GLYCOSYLTRANSFERASE"/>
    <property type="match status" value="1"/>
</dbReference>
<name>A0A381F7A6_9FLAO</name>
<dbReference type="OrthoDB" id="9810303at2"/>
<evidence type="ECO:0000313" key="4">
    <source>
        <dbReference type="Proteomes" id="UP000185725"/>
    </source>
</evidence>
<evidence type="ECO:0000313" key="2">
    <source>
        <dbReference type="EMBL" id="SIP87119.1"/>
    </source>
</evidence>
<feature type="domain" description="Glycosyltransferase 2-like" evidence="1">
    <location>
        <begin position="5"/>
        <end position="103"/>
    </location>
</feature>
<dbReference type="KEGG" id="cil:EG358_03085"/>
<organism evidence="3 5">
    <name type="scientific">Chryseobacterium indoltheticum</name>
    <dbReference type="NCBI Taxonomy" id="254"/>
    <lineage>
        <taxon>Bacteria</taxon>
        <taxon>Pseudomonadati</taxon>
        <taxon>Bacteroidota</taxon>
        <taxon>Flavobacteriia</taxon>
        <taxon>Flavobacteriales</taxon>
        <taxon>Weeksellaceae</taxon>
        <taxon>Chryseobacterium group</taxon>
        <taxon>Chryseobacterium</taxon>
    </lineage>
</organism>
<reference evidence="3 5" key="2">
    <citation type="submission" date="2018-06" db="EMBL/GenBank/DDBJ databases">
        <authorList>
            <consortium name="Pathogen Informatics"/>
            <person name="Doyle S."/>
        </authorList>
    </citation>
    <scope>NUCLEOTIDE SEQUENCE [LARGE SCALE GENOMIC DNA]</scope>
    <source>
        <strain evidence="3 5">NCTC13560</strain>
    </source>
</reference>
<dbReference type="Proteomes" id="UP000255231">
    <property type="component" value="Unassembled WGS sequence"/>
</dbReference>
<dbReference type="RefSeq" id="WP_076557318.1">
    <property type="nucleotide sequence ID" value="NZ_CP033929.1"/>
</dbReference>
<gene>
    <name evidence="3" type="primary">kfoC_2</name>
    <name evidence="3" type="ORF">NCTC13560_01222</name>
    <name evidence="2" type="ORF">SAMN05421682_10193</name>
</gene>
<proteinExistence type="predicted"/>
<keyword evidence="4" id="KW-1185">Reference proteome</keyword>
<dbReference type="GO" id="GO:0016758">
    <property type="term" value="F:hexosyltransferase activity"/>
    <property type="evidence" value="ECO:0007669"/>
    <property type="project" value="UniProtKB-ARBA"/>
</dbReference>
<dbReference type="AlphaFoldDB" id="A0A381F7A6"/>
<protein>
    <submittedName>
        <fullName evidence="3">Chondroitin polymerase</fullName>
    </submittedName>
    <submittedName>
        <fullName evidence="2">Glycosyltransferase involved in cell wall bisynthesis</fullName>
    </submittedName>
</protein>
<dbReference type="Pfam" id="PF00535">
    <property type="entry name" value="Glycos_transf_2"/>
    <property type="match status" value="1"/>
</dbReference>
<dbReference type="PANTHER" id="PTHR22916:SF3">
    <property type="entry name" value="UDP-GLCNAC:BETAGAL BETA-1,3-N-ACETYLGLUCOSAMINYLTRANSFERASE-LIKE PROTEIN 1"/>
    <property type="match status" value="1"/>
</dbReference>
<dbReference type="Gene3D" id="3.90.550.10">
    <property type="entry name" value="Spore Coat Polysaccharide Biosynthesis Protein SpsA, Chain A"/>
    <property type="match status" value="1"/>
</dbReference>
<dbReference type="InterPro" id="IPR029044">
    <property type="entry name" value="Nucleotide-diphossugar_trans"/>
</dbReference>
<accession>A0A381F7A6</accession>
<dbReference type="GeneID" id="303672673"/>
<dbReference type="CDD" id="cd00761">
    <property type="entry name" value="Glyco_tranf_GTA_type"/>
    <property type="match status" value="1"/>
</dbReference>
<dbReference type="InterPro" id="IPR001173">
    <property type="entry name" value="Glyco_trans_2-like"/>
</dbReference>
<reference evidence="2 4" key="1">
    <citation type="submission" date="2017-01" db="EMBL/GenBank/DDBJ databases">
        <authorList>
            <person name="Varghese N."/>
            <person name="Submissions S."/>
        </authorList>
    </citation>
    <scope>NUCLEOTIDE SEQUENCE [LARGE SCALE GENOMIC DNA]</scope>
    <source>
        <strain evidence="2 4">ATCC 27950</strain>
    </source>
</reference>
<sequence length="292" mass="33947">MTELTIFTPTYNRAYILPQLFDSLLAQSNKNFEWLIVDDGSSDNTQEIIQNFESKANFKIIYIYQENQGKHVAINTALKNIKTPYFTTIDSDDFLQDDGLQLIENKLSLISQNPGIIGIASPINILNSNRSKKQIPTDIVVTTNELKFKHHFNGELTLIFKTYLAKKFEYPVFEGEKFMLESVVFDKMDDEYKFLYIADSIVNAEYRPDGLTFQGKKILLNSPLGAALAYKEKMNNKQLSLPYRKNFAKNYWDYESLNNKNFISKLRKIQSLEVKIYMIIYFINRILGKKQT</sequence>
<dbReference type="EMBL" id="UFVS01000001">
    <property type="protein sequence ID" value="SUX42405.1"/>
    <property type="molecule type" value="Genomic_DNA"/>
</dbReference>
<evidence type="ECO:0000259" key="1">
    <source>
        <dbReference type="Pfam" id="PF00535"/>
    </source>
</evidence>
<dbReference type="EMBL" id="FTMF01000001">
    <property type="protein sequence ID" value="SIP87119.1"/>
    <property type="molecule type" value="Genomic_DNA"/>
</dbReference>
<evidence type="ECO:0000313" key="5">
    <source>
        <dbReference type="Proteomes" id="UP000255231"/>
    </source>
</evidence>
<dbReference type="SUPFAM" id="SSF53448">
    <property type="entry name" value="Nucleotide-diphospho-sugar transferases"/>
    <property type="match status" value="1"/>
</dbReference>
<evidence type="ECO:0000313" key="3">
    <source>
        <dbReference type="EMBL" id="SUX42405.1"/>
    </source>
</evidence>
<dbReference type="Proteomes" id="UP000185725">
    <property type="component" value="Unassembled WGS sequence"/>
</dbReference>